<keyword evidence="1" id="KW-0732">Signal</keyword>
<name>A0A5K7X827_9BACT</name>
<proteinExistence type="predicted"/>
<feature type="signal peptide" evidence="1">
    <location>
        <begin position="1"/>
        <end position="26"/>
    </location>
</feature>
<feature type="chain" id="PRO_5025038039" evidence="1">
    <location>
        <begin position="27"/>
        <end position="275"/>
    </location>
</feature>
<dbReference type="KEGG" id="lpav:PLANPX_0215"/>
<dbReference type="AlphaFoldDB" id="A0A5K7X827"/>
<accession>A0A5K7X827</accession>
<dbReference type="RefSeq" id="WP_152096922.1">
    <property type="nucleotide sequence ID" value="NZ_AP021861.1"/>
</dbReference>
<dbReference type="Proteomes" id="UP000326837">
    <property type="component" value="Chromosome"/>
</dbReference>
<gene>
    <name evidence="2" type="ORF">PLANPX_0215</name>
</gene>
<keyword evidence="3" id="KW-1185">Reference proteome</keyword>
<reference evidence="3" key="1">
    <citation type="submission" date="2019-10" db="EMBL/GenBank/DDBJ databases">
        <title>Lacipirellula parvula gen. nov., sp. nov., representing a lineage of planctomycetes widespread in freshwater anoxic habitats, and description of the family Lacipirellulaceae.</title>
        <authorList>
            <person name="Dedysh S.N."/>
            <person name="Kulichevskaya I.S."/>
            <person name="Beletsky A.V."/>
            <person name="Rakitin A.L."/>
            <person name="Mardanov A.V."/>
            <person name="Ivanova A.A."/>
            <person name="Saltykova V.X."/>
            <person name="Rijpstra W.I.C."/>
            <person name="Sinninghe Damste J.S."/>
            <person name="Ravin N.V."/>
        </authorList>
    </citation>
    <scope>NUCLEOTIDE SEQUENCE [LARGE SCALE GENOMIC DNA]</scope>
    <source>
        <strain evidence="3">PX69</strain>
    </source>
</reference>
<evidence type="ECO:0000313" key="3">
    <source>
        <dbReference type="Proteomes" id="UP000326837"/>
    </source>
</evidence>
<organism evidence="2 3">
    <name type="scientific">Lacipirellula parvula</name>
    <dbReference type="NCBI Taxonomy" id="2650471"/>
    <lineage>
        <taxon>Bacteria</taxon>
        <taxon>Pseudomonadati</taxon>
        <taxon>Planctomycetota</taxon>
        <taxon>Planctomycetia</taxon>
        <taxon>Pirellulales</taxon>
        <taxon>Lacipirellulaceae</taxon>
        <taxon>Lacipirellula</taxon>
    </lineage>
</organism>
<protein>
    <submittedName>
        <fullName evidence="2">Uncharacterized protein</fullName>
    </submittedName>
</protein>
<evidence type="ECO:0000313" key="2">
    <source>
        <dbReference type="EMBL" id="BBO30603.1"/>
    </source>
</evidence>
<sequence>MLRAVNNHRSRRLLLAFLALSILATAAADSIAQCYDATIGRQLADVPGSVPVEVVYHAYPWTPAKYEVEALGHRGKIVALDYEPTVLAGDRRQPLDPREASLHDIAKAHRELHDALEAIRPQAKREKTRIGIYSWFEHTPANGDFILTHPQEYFDNVQATARLQVAPGETIRDQLKDLGGVNWTSNYVPEGWNNDTWGLQKFLITCERKAAALEAAGVPSVPQLRPVTVGKDGEKPVREAIVRAWVLWARNRYGNQWAIWAKEGEVTPEFKSWLK</sequence>
<evidence type="ECO:0000256" key="1">
    <source>
        <dbReference type="SAM" id="SignalP"/>
    </source>
</evidence>
<dbReference type="EMBL" id="AP021861">
    <property type="protein sequence ID" value="BBO30603.1"/>
    <property type="molecule type" value="Genomic_DNA"/>
</dbReference>